<evidence type="ECO:0000313" key="4">
    <source>
        <dbReference type="Proteomes" id="UP000520767"/>
    </source>
</evidence>
<evidence type="ECO:0000256" key="2">
    <source>
        <dbReference type="SAM" id="SignalP"/>
    </source>
</evidence>
<accession>A0A7W7VGP8</accession>
<name>A0A7W7VGP8_9PSEU</name>
<evidence type="ECO:0000313" key="3">
    <source>
        <dbReference type="EMBL" id="MBB4909586.1"/>
    </source>
</evidence>
<dbReference type="RefSeq" id="WP_184813680.1">
    <property type="nucleotide sequence ID" value="NZ_JACHJQ010000006.1"/>
</dbReference>
<keyword evidence="1" id="KW-0472">Membrane</keyword>
<comment type="caution">
    <text evidence="3">The sequence shown here is derived from an EMBL/GenBank/DDBJ whole genome shotgun (WGS) entry which is preliminary data.</text>
</comment>
<proteinExistence type="predicted"/>
<feature type="chain" id="PRO_5030580524" evidence="2">
    <location>
        <begin position="26"/>
        <end position="169"/>
    </location>
</feature>
<feature type="signal peptide" evidence="2">
    <location>
        <begin position="1"/>
        <end position="25"/>
    </location>
</feature>
<keyword evidence="1" id="KW-0812">Transmembrane</keyword>
<sequence>MIRRLLVVAATLLTAVLLGAAPAWAHGGPIQLDVRSDGGQGVTATVTYVRDGHAVPGEVRMTYTAVSSSDGEVVGPVQLRASAEGQAFYQAKDPLPTGDWTVTVTATHPSAATKTVTVTSAELPPVATTPPPAPAGMSTVTMVAIPVAVAVVALAITVFLRRRRLARVG</sequence>
<dbReference type="EMBL" id="JACHJQ010000006">
    <property type="protein sequence ID" value="MBB4909586.1"/>
    <property type="molecule type" value="Genomic_DNA"/>
</dbReference>
<feature type="transmembrane region" description="Helical" evidence="1">
    <location>
        <begin position="140"/>
        <end position="160"/>
    </location>
</feature>
<keyword evidence="1" id="KW-1133">Transmembrane helix</keyword>
<organism evidence="3 4">
    <name type="scientific">Actinophytocola algeriensis</name>
    <dbReference type="NCBI Taxonomy" id="1768010"/>
    <lineage>
        <taxon>Bacteria</taxon>
        <taxon>Bacillati</taxon>
        <taxon>Actinomycetota</taxon>
        <taxon>Actinomycetes</taxon>
        <taxon>Pseudonocardiales</taxon>
        <taxon>Pseudonocardiaceae</taxon>
    </lineage>
</organism>
<gene>
    <name evidence="3" type="ORF">FHR82_005844</name>
</gene>
<protein>
    <submittedName>
        <fullName evidence="3">Uncharacterized protein</fullName>
    </submittedName>
</protein>
<keyword evidence="2" id="KW-0732">Signal</keyword>
<evidence type="ECO:0000256" key="1">
    <source>
        <dbReference type="SAM" id="Phobius"/>
    </source>
</evidence>
<dbReference type="AlphaFoldDB" id="A0A7W7VGP8"/>
<keyword evidence="4" id="KW-1185">Reference proteome</keyword>
<reference evidence="3 4" key="1">
    <citation type="submission" date="2020-08" db="EMBL/GenBank/DDBJ databases">
        <title>Genomic Encyclopedia of Type Strains, Phase III (KMG-III): the genomes of soil and plant-associated and newly described type strains.</title>
        <authorList>
            <person name="Whitman W."/>
        </authorList>
    </citation>
    <scope>NUCLEOTIDE SEQUENCE [LARGE SCALE GENOMIC DNA]</scope>
    <source>
        <strain evidence="3 4">CECT 8960</strain>
    </source>
</reference>
<dbReference type="Proteomes" id="UP000520767">
    <property type="component" value="Unassembled WGS sequence"/>
</dbReference>